<evidence type="ECO:0000313" key="1">
    <source>
        <dbReference type="EMBL" id="KAK4036789.1"/>
    </source>
</evidence>
<comment type="caution">
    <text evidence="1">The sequence shown here is derived from an EMBL/GenBank/DDBJ whole genome shotgun (WGS) entry which is preliminary data.</text>
</comment>
<sequence length="94" mass="10686">MDNIPDVVSNKPLAGYIYLERLVDVFSDSRHRVTNAAVTTRGINSNVIFLILRFEFDFVKFKIKYTDVALDSVAERTSTALLFTAIATDRKWIA</sequence>
<accession>A0ABR0B521</accession>
<protein>
    <submittedName>
        <fullName evidence="1">Uncharacterized protein</fullName>
    </submittedName>
</protein>
<keyword evidence="2" id="KW-1185">Reference proteome</keyword>
<dbReference type="EMBL" id="JAOYFB010000040">
    <property type="protein sequence ID" value="KAK4036789.1"/>
    <property type="molecule type" value="Genomic_DNA"/>
</dbReference>
<proteinExistence type="predicted"/>
<evidence type="ECO:0000313" key="2">
    <source>
        <dbReference type="Proteomes" id="UP001234178"/>
    </source>
</evidence>
<gene>
    <name evidence="1" type="ORF">OUZ56_028827</name>
</gene>
<organism evidence="1 2">
    <name type="scientific">Daphnia magna</name>
    <dbReference type="NCBI Taxonomy" id="35525"/>
    <lineage>
        <taxon>Eukaryota</taxon>
        <taxon>Metazoa</taxon>
        <taxon>Ecdysozoa</taxon>
        <taxon>Arthropoda</taxon>
        <taxon>Crustacea</taxon>
        <taxon>Branchiopoda</taxon>
        <taxon>Diplostraca</taxon>
        <taxon>Cladocera</taxon>
        <taxon>Anomopoda</taxon>
        <taxon>Daphniidae</taxon>
        <taxon>Daphnia</taxon>
    </lineage>
</organism>
<reference evidence="1 2" key="1">
    <citation type="journal article" date="2023" name="Nucleic Acids Res.">
        <title>The hologenome of Daphnia magna reveals possible DNA methylation and microbiome-mediated evolution of the host genome.</title>
        <authorList>
            <person name="Chaturvedi A."/>
            <person name="Li X."/>
            <person name="Dhandapani V."/>
            <person name="Marshall H."/>
            <person name="Kissane S."/>
            <person name="Cuenca-Cambronero M."/>
            <person name="Asole G."/>
            <person name="Calvet F."/>
            <person name="Ruiz-Romero M."/>
            <person name="Marangio P."/>
            <person name="Guigo R."/>
            <person name="Rago D."/>
            <person name="Mirbahai L."/>
            <person name="Eastwood N."/>
            <person name="Colbourne J.K."/>
            <person name="Zhou J."/>
            <person name="Mallon E."/>
            <person name="Orsini L."/>
        </authorList>
    </citation>
    <scope>NUCLEOTIDE SEQUENCE [LARGE SCALE GENOMIC DNA]</scope>
    <source>
        <strain evidence="1">LRV0_1</strain>
    </source>
</reference>
<name>A0ABR0B521_9CRUS</name>
<dbReference type="Proteomes" id="UP001234178">
    <property type="component" value="Unassembled WGS sequence"/>
</dbReference>